<reference evidence="12 13" key="1">
    <citation type="submission" date="2016-11" db="EMBL/GenBank/DDBJ databases">
        <authorList>
            <person name="Jaros S."/>
            <person name="Januszkiewicz K."/>
            <person name="Wedrychowicz H."/>
        </authorList>
    </citation>
    <scope>NUCLEOTIDE SEQUENCE [LARGE SCALE GENOMIC DNA]</scope>
    <source>
        <strain evidence="12 13">YL228</strain>
    </source>
</reference>
<organism evidence="12 13">
    <name type="scientific">Ruminococcus flavefaciens</name>
    <dbReference type="NCBI Taxonomy" id="1265"/>
    <lineage>
        <taxon>Bacteria</taxon>
        <taxon>Bacillati</taxon>
        <taxon>Bacillota</taxon>
        <taxon>Clostridia</taxon>
        <taxon>Eubacteriales</taxon>
        <taxon>Oscillospiraceae</taxon>
        <taxon>Ruminococcus</taxon>
    </lineage>
</organism>
<dbReference type="Proteomes" id="UP000183461">
    <property type="component" value="Unassembled WGS sequence"/>
</dbReference>
<dbReference type="Gene3D" id="3.40.50.2300">
    <property type="match status" value="1"/>
</dbReference>
<evidence type="ECO:0000256" key="8">
    <source>
        <dbReference type="PROSITE-ProRule" id="PRU00169"/>
    </source>
</evidence>
<evidence type="ECO:0000313" key="12">
    <source>
        <dbReference type="EMBL" id="SFW53357.1"/>
    </source>
</evidence>
<gene>
    <name evidence="12" type="ORF">SAMN02910280_0280</name>
</gene>
<dbReference type="PANTHER" id="PTHR48111">
    <property type="entry name" value="REGULATOR OF RPOS"/>
    <property type="match status" value="1"/>
</dbReference>
<evidence type="ECO:0000259" key="10">
    <source>
        <dbReference type="PROSITE" id="PS50110"/>
    </source>
</evidence>
<dbReference type="GO" id="GO:0000976">
    <property type="term" value="F:transcription cis-regulatory region binding"/>
    <property type="evidence" value="ECO:0007669"/>
    <property type="project" value="TreeGrafter"/>
</dbReference>
<dbReference type="GO" id="GO:0006355">
    <property type="term" value="P:regulation of DNA-templated transcription"/>
    <property type="evidence" value="ECO:0007669"/>
    <property type="project" value="InterPro"/>
</dbReference>
<feature type="DNA-binding region" description="OmpR/PhoB-type" evidence="9">
    <location>
        <begin position="125"/>
        <end position="223"/>
    </location>
</feature>
<protein>
    <recommendedName>
        <fullName evidence="1">Stage 0 sporulation protein A homolog</fullName>
    </recommendedName>
</protein>
<feature type="modified residue" description="4-aspartylphosphate" evidence="8">
    <location>
        <position position="51"/>
    </location>
</feature>
<sequence length="226" mass="26032">MRILIIEDDIEQCAILKFRLEKEGFSTDVCNDGEDADYFLQNNSYDIILLDRMLPHKDGIAILNDIRRYGLTTPVIMVTALGEINDRISGLDNGADDYIVKPYDFQELMAHIRCRLRRPSNVENTHELSFGDLTYKANENVITGPNGSCTLSNKENELLEIFFHNHEQTITRKTLLSKIWGADYEIEDGNLDNYIYFLRRRLKNVGSSLSIKTIRGVGYRLMKEES</sequence>
<evidence type="ECO:0000256" key="4">
    <source>
        <dbReference type="ARBA" id="ARBA00023015"/>
    </source>
</evidence>
<dbReference type="AlphaFoldDB" id="A0A1K1Q0V8"/>
<dbReference type="InterPro" id="IPR016032">
    <property type="entry name" value="Sig_transdc_resp-reg_C-effctor"/>
</dbReference>
<dbReference type="PANTHER" id="PTHR48111:SF1">
    <property type="entry name" value="TWO-COMPONENT RESPONSE REGULATOR ORR33"/>
    <property type="match status" value="1"/>
</dbReference>
<name>A0A1K1Q0V8_RUMFL</name>
<dbReference type="PROSITE" id="PS51755">
    <property type="entry name" value="OMPR_PHOB"/>
    <property type="match status" value="1"/>
</dbReference>
<dbReference type="EMBL" id="FPIP01000012">
    <property type="protein sequence ID" value="SFW53357.1"/>
    <property type="molecule type" value="Genomic_DNA"/>
</dbReference>
<proteinExistence type="predicted"/>
<dbReference type="InterPro" id="IPR036388">
    <property type="entry name" value="WH-like_DNA-bd_sf"/>
</dbReference>
<evidence type="ECO:0000259" key="11">
    <source>
        <dbReference type="PROSITE" id="PS51755"/>
    </source>
</evidence>
<evidence type="ECO:0000256" key="2">
    <source>
        <dbReference type="ARBA" id="ARBA00022553"/>
    </source>
</evidence>
<keyword evidence="4" id="KW-0805">Transcription regulation</keyword>
<dbReference type="GO" id="GO:0000156">
    <property type="term" value="F:phosphorelay response regulator activity"/>
    <property type="evidence" value="ECO:0007669"/>
    <property type="project" value="TreeGrafter"/>
</dbReference>
<dbReference type="SMART" id="SM00862">
    <property type="entry name" value="Trans_reg_C"/>
    <property type="match status" value="1"/>
</dbReference>
<evidence type="ECO:0000256" key="3">
    <source>
        <dbReference type="ARBA" id="ARBA00023012"/>
    </source>
</evidence>
<keyword evidence="5 9" id="KW-0238">DNA-binding</keyword>
<dbReference type="InterPro" id="IPR001789">
    <property type="entry name" value="Sig_transdc_resp-reg_receiver"/>
</dbReference>
<dbReference type="SUPFAM" id="SSF52172">
    <property type="entry name" value="CheY-like"/>
    <property type="match status" value="1"/>
</dbReference>
<comment type="function">
    <text evidence="7">May play the central regulatory role in sporulation. It may be an element of the effector pathway responsible for the activation of sporulation genes in response to nutritional stress. Spo0A may act in concert with spo0H (a sigma factor) to control the expression of some genes that are critical to the sporulation process.</text>
</comment>
<dbReference type="Pfam" id="PF00072">
    <property type="entry name" value="Response_reg"/>
    <property type="match status" value="1"/>
</dbReference>
<keyword evidence="3" id="KW-0902">Two-component regulatory system</keyword>
<evidence type="ECO:0000313" key="13">
    <source>
        <dbReference type="Proteomes" id="UP000183461"/>
    </source>
</evidence>
<evidence type="ECO:0000256" key="7">
    <source>
        <dbReference type="ARBA" id="ARBA00024867"/>
    </source>
</evidence>
<dbReference type="RefSeq" id="WP_072301328.1">
    <property type="nucleotide sequence ID" value="NZ_FPIP01000012.1"/>
</dbReference>
<keyword evidence="2 8" id="KW-0597">Phosphoprotein</keyword>
<feature type="domain" description="Response regulatory" evidence="10">
    <location>
        <begin position="2"/>
        <end position="116"/>
    </location>
</feature>
<dbReference type="GO" id="GO:0005829">
    <property type="term" value="C:cytosol"/>
    <property type="evidence" value="ECO:0007669"/>
    <property type="project" value="TreeGrafter"/>
</dbReference>
<evidence type="ECO:0000256" key="6">
    <source>
        <dbReference type="ARBA" id="ARBA00023163"/>
    </source>
</evidence>
<dbReference type="InterPro" id="IPR011006">
    <property type="entry name" value="CheY-like_superfamily"/>
</dbReference>
<dbReference type="Pfam" id="PF00486">
    <property type="entry name" value="Trans_reg_C"/>
    <property type="match status" value="1"/>
</dbReference>
<evidence type="ECO:0000256" key="5">
    <source>
        <dbReference type="ARBA" id="ARBA00023125"/>
    </source>
</evidence>
<accession>A0A1K1Q0V8</accession>
<dbReference type="PROSITE" id="PS50110">
    <property type="entry name" value="RESPONSE_REGULATORY"/>
    <property type="match status" value="1"/>
</dbReference>
<dbReference type="CDD" id="cd00383">
    <property type="entry name" value="trans_reg_C"/>
    <property type="match status" value="1"/>
</dbReference>
<dbReference type="Gene3D" id="1.10.10.10">
    <property type="entry name" value="Winged helix-like DNA-binding domain superfamily/Winged helix DNA-binding domain"/>
    <property type="match status" value="1"/>
</dbReference>
<dbReference type="SMART" id="SM00448">
    <property type="entry name" value="REC"/>
    <property type="match status" value="1"/>
</dbReference>
<keyword evidence="6" id="KW-0804">Transcription</keyword>
<dbReference type="Gene3D" id="6.10.250.690">
    <property type="match status" value="1"/>
</dbReference>
<dbReference type="InterPro" id="IPR039420">
    <property type="entry name" value="WalR-like"/>
</dbReference>
<feature type="domain" description="OmpR/PhoB-type" evidence="11">
    <location>
        <begin position="125"/>
        <end position="223"/>
    </location>
</feature>
<dbReference type="InterPro" id="IPR001867">
    <property type="entry name" value="OmpR/PhoB-type_DNA-bd"/>
</dbReference>
<dbReference type="GO" id="GO:0032993">
    <property type="term" value="C:protein-DNA complex"/>
    <property type="evidence" value="ECO:0007669"/>
    <property type="project" value="TreeGrafter"/>
</dbReference>
<dbReference type="SUPFAM" id="SSF46894">
    <property type="entry name" value="C-terminal effector domain of the bipartite response regulators"/>
    <property type="match status" value="1"/>
</dbReference>
<evidence type="ECO:0000256" key="9">
    <source>
        <dbReference type="PROSITE-ProRule" id="PRU01091"/>
    </source>
</evidence>
<evidence type="ECO:0000256" key="1">
    <source>
        <dbReference type="ARBA" id="ARBA00018672"/>
    </source>
</evidence>